<dbReference type="PANTHER" id="PTHR36572:SF2">
    <property type="entry name" value="DNA DAMAGE-INDUCIBLE PROTEIN I"/>
    <property type="match status" value="1"/>
</dbReference>
<proteinExistence type="predicted"/>
<dbReference type="GO" id="GO:0009432">
    <property type="term" value="P:SOS response"/>
    <property type="evidence" value="ECO:0007669"/>
    <property type="project" value="TreeGrafter"/>
</dbReference>
<dbReference type="PANTHER" id="PTHR36572">
    <property type="entry name" value="DNA DAMAGE-INDUCIBLE PROTEIN I-RELATED"/>
    <property type="match status" value="1"/>
</dbReference>
<dbReference type="Pfam" id="PF06183">
    <property type="entry name" value="DinI"/>
    <property type="match status" value="1"/>
</dbReference>
<organism evidence="1">
    <name type="scientific">Klebsiella pneumoniae</name>
    <dbReference type="NCBI Taxonomy" id="573"/>
    <lineage>
        <taxon>Bacteria</taxon>
        <taxon>Pseudomonadati</taxon>
        <taxon>Pseudomonadota</taxon>
        <taxon>Gammaproteobacteria</taxon>
        <taxon>Enterobacterales</taxon>
        <taxon>Enterobacteriaceae</taxon>
        <taxon>Klebsiella/Raoultella group</taxon>
        <taxon>Klebsiella</taxon>
        <taxon>Klebsiella pneumoniae complex</taxon>
    </lineage>
</organism>
<protein>
    <submittedName>
        <fullName evidence="1">DinI family protein</fullName>
    </submittedName>
</protein>
<dbReference type="EMBL" id="SDCL01000004">
    <property type="protein sequence ID" value="TCX37550.1"/>
    <property type="molecule type" value="Genomic_DNA"/>
</dbReference>
<gene>
    <name evidence="1" type="ORF">ETE67_06885</name>
</gene>
<dbReference type="InterPro" id="IPR036687">
    <property type="entry name" value="DinI-like_sf"/>
</dbReference>
<name>A0A483J2W0_KLEPN</name>
<accession>A0A483J2W0</accession>
<dbReference type="RefSeq" id="WP_077268112.1">
    <property type="nucleotide sequence ID" value="NZ_CAAHAT010000003.1"/>
</dbReference>
<sequence>MDRELNEQVMIERVEMIARLTTEGVCQERDREIALNLIAEIARGNLIKNKSFSVFFAPAPVEQRLKKGGEVRVNITLDNAQKVGQQVVDAFQCELTRRVQSIFPSTRVSVKKGLMPGVELVGFDQESDRQALDGILQEVWEDESWRCS</sequence>
<evidence type="ECO:0000313" key="1">
    <source>
        <dbReference type="EMBL" id="TCX37550.1"/>
    </source>
</evidence>
<comment type="caution">
    <text evidence="1">The sequence shown here is derived from an EMBL/GenBank/DDBJ whole genome shotgun (WGS) entry which is preliminary data.</text>
</comment>
<reference evidence="1" key="1">
    <citation type="submission" date="2019-01" db="EMBL/GenBank/DDBJ databases">
        <authorList>
            <person name="Lista F."/>
            <person name="Anselmo A."/>
        </authorList>
    </citation>
    <scope>NUCLEOTIDE SEQUENCE</scope>
    <source>
        <strain evidence="1">11S</strain>
    </source>
</reference>
<dbReference type="SUPFAM" id="SSF54857">
    <property type="entry name" value="DNA damage-inducible protein DinI"/>
    <property type="match status" value="1"/>
</dbReference>
<dbReference type="AlphaFoldDB" id="A0A483J2W0"/>
<dbReference type="Gene3D" id="3.30.910.10">
    <property type="entry name" value="DinI-like"/>
    <property type="match status" value="1"/>
</dbReference>
<dbReference type="InterPro" id="IPR010391">
    <property type="entry name" value="DNA_damage-inducible_DinI-like"/>
</dbReference>